<protein>
    <submittedName>
        <fullName evidence="1">Uncharacterized protein</fullName>
    </submittedName>
</protein>
<dbReference type="AlphaFoldDB" id="A0A6G1LNJ3"/>
<evidence type="ECO:0000313" key="1">
    <source>
        <dbReference type="EMBL" id="KAF2774553.1"/>
    </source>
</evidence>
<accession>A0A6G1LNJ3</accession>
<keyword evidence="2" id="KW-1185">Reference proteome</keyword>
<sequence>MMPVVMSRMALSLFAMGLVVFASTTVSCCFANRMHYLLRDRVVCFVRQQAREHELPLVTDLPFLNRDITPFKPSTATDASLSPPNAAVAILARCETVLIQSSGVRSICCGIYATQTLHRHRGRSKGSMLGNHVSYVSDLACLTRVNAVAIWPSSMLLGYCVA</sequence>
<gene>
    <name evidence="1" type="ORF">EJ03DRAFT_8694</name>
</gene>
<organism evidence="1 2">
    <name type="scientific">Teratosphaeria nubilosa</name>
    <dbReference type="NCBI Taxonomy" id="161662"/>
    <lineage>
        <taxon>Eukaryota</taxon>
        <taxon>Fungi</taxon>
        <taxon>Dikarya</taxon>
        <taxon>Ascomycota</taxon>
        <taxon>Pezizomycotina</taxon>
        <taxon>Dothideomycetes</taxon>
        <taxon>Dothideomycetidae</taxon>
        <taxon>Mycosphaerellales</taxon>
        <taxon>Teratosphaeriaceae</taxon>
        <taxon>Teratosphaeria</taxon>
    </lineage>
</organism>
<proteinExistence type="predicted"/>
<name>A0A6G1LNJ3_9PEZI</name>
<dbReference type="Proteomes" id="UP000799436">
    <property type="component" value="Unassembled WGS sequence"/>
</dbReference>
<reference evidence="1" key="1">
    <citation type="journal article" date="2020" name="Stud. Mycol.">
        <title>101 Dothideomycetes genomes: a test case for predicting lifestyles and emergence of pathogens.</title>
        <authorList>
            <person name="Haridas S."/>
            <person name="Albert R."/>
            <person name="Binder M."/>
            <person name="Bloem J."/>
            <person name="Labutti K."/>
            <person name="Salamov A."/>
            <person name="Andreopoulos B."/>
            <person name="Baker S."/>
            <person name="Barry K."/>
            <person name="Bills G."/>
            <person name="Bluhm B."/>
            <person name="Cannon C."/>
            <person name="Castanera R."/>
            <person name="Culley D."/>
            <person name="Daum C."/>
            <person name="Ezra D."/>
            <person name="Gonzalez J."/>
            <person name="Henrissat B."/>
            <person name="Kuo A."/>
            <person name="Liang C."/>
            <person name="Lipzen A."/>
            <person name="Lutzoni F."/>
            <person name="Magnuson J."/>
            <person name="Mondo S."/>
            <person name="Nolan M."/>
            <person name="Ohm R."/>
            <person name="Pangilinan J."/>
            <person name="Park H.-J."/>
            <person name="Ramirez L."/>
            <person name="Alfaro M."/>
            <person name="Sun H."/>
            <person name="Tritt A."/>
            <person name="Yoshinaga Y."/>
            <person name="Zwiers L.-H."/>
            <person name="Turgeon B."/>
            <person name="Goodwin S."/>
            <person name="Spatafora J."/>
            <person name="Crous P."/>
            <person name="Grigoriev I."/>
        </authorList>
    </citation>
    <scope>NUCLEOTIDE SEQUENCE</scope>
    <source>
        <strain evidence="1">CBS 116005</strain>
    </source>
</reference>
<evidence type="ECO:0000313" key="2">
    <source>
        <dbReference type="Proteomes" id="UP000799436"/>
    </source>
</evidence>
<dbReference type="EMBL" id="ML995808">
    <property type="protein sequence ID" value="KAF2774553.1"/>
    <property type="molecule type" value="Genomic_DNA"/>
</dbReference>